<dbReference type="InterPro" id="IPR050266">
    <property type="entry name" value="AB_hydrolase_sf"/>
</dbReference>
<dbReference type="RefSeq" id="WP_149201262.1">
    <property type="nucleotide sequence ID" value="NZ_BSOV01000040.1"/>
</dbReference>
<geneLocation type="plasmid" evidence="2 3">
    <name>unnamed6</name>
</geneLocation>
<dbReference type="GO" id="GO:0016020">
    <property type="term" value="C:membrane"/>
    <property type="evidence" value="ECO:0007669"/>
    <property type="project" value="TreeGrafter"/>
</dbReference>
<gene>
    <name evidence="2" type="ORF">HUE56_24550</name>
</gene>
<reference evidence="2 3" key="1">
    <citation type="submission" date="2020-06" db="EMBL/GenBank/DDBJ databases">
        <title>Complete genome of Azosprillum oryzae KACC14407.</title>
        <authorList>
            <person name="Kim M."/>
            <person name="Park Y.-J."/>
            <person name="Shin J.-H."/>
        </authorList>
    </citation>
    <scope>NUCLEOTIDE SEQUENCE [LARGE SCALE GENOMIC DNA]</scope>
    <source>
        <strain evidence="2 3">KACC 14407</strain>
        <plasmid evidence="2 3">unnamed6</plasmid>
    </source>
</reference>
<protein>
    <submittedName>
        <fullName evidence="2">Alpha/beta fold hydrolase</fullName>
    </submittedName>
</protein>
<dbReference type="KEGG" id="aoz:HUE56_24550"/>
<sequence>MPFPVSRPVSARPVSEGSRLRAGVATVAGGPAAYLSVGSGGVPVLLLHGFAGDRLTWQFNLSALSARRRAIAVDLPGHGGSTPDVGSGRVADFAPWLVEFLDGLELPRVHLVGHSMGGYVARELAWLAPDRVASLTLLSSAGLGTPFDLDFLRRAIAPADVAEGRACAERLFAGPSPLIPRFGEVLHAQGADPVRRAALERIIEVSFAAHADGGGPPVDWSAYPMPVQVLWGREDRIIPLPPANRLPPDAPFRVFDNAGHLPHIETASPVTAAIRSFLDGCDDGQSGHPSAEPTRP</sequence>
<dbReference type="AlphaFoldDB" id="A0A6N1AQ75"/>
<accession>A0A6N1AQ75</accession>
<keyword evidence="3" id="KW-1185">Reference proteome</keyword>
<dbReference type="Gene3D" id="3.40.50.1820">
    <property type="entry name" value="alpha/beta hydrolase"/>
    <property type="match status" value="1"/>
</dbReference>
<dbReference type="PRINTS" id="PR00111">
    <property type="entry name" value="ABHYDROLASE"/>
</dbReference>
<proteinExistence type="predicted"/>
<feature type="domain" description="AB hydrolase-1" evidence="1">
    <location>
        <begin position="44"/>
        <end position="268"/>
    </location>
</feature>
<dbReference type="InterPro" id="IPR029058">
    <property type="entry name" value="AB_hydrolase_fold"/>
</dbReference>
<dbReference type="Pfam" id="PF12697">
    <property type="entry name" value="Abhydrolase_6"/>
    <property type="match status" value="1"/>
</dbReference>
<keyword evidence="2" id="KW-0378">Hydrolase</keyword>
<name>A0A6N1AQ75_9PROT</name>
<dbReference type="PANTHER" id="PTHR43798">
    <property type="entry name" value="MONOACYLGLYCEROL LIPASE"/>
    <property type="match status" value="1"/>
</dbReference>
<dbReference type="EMBL" id="CP054621">
    <property type="protein sequence ID" value="QKS53700.1"/>
    <property type="molecule type" value="Genomic_DNA"/>
</dbReference>
<evidence type="ECO:0000313" key="2">
    <source>
        <dbReference type="EMBL" id="QKS53700.1"/>
    </source>
</evidence>
<keyword evidence="2" id="KW-0614">Plasmid</keyword>
<dbReference type="GO" id="GO:0046464">
    <property type="term" value="P:acylglycerol catabolic process"/>
    <property type="evidence" value="ECO:0007669"/>
    <property type="project" value="TreeGrafter"/>
</dbReference>
<dbReference type="Proteomes" id="UP000509702">
    <property type="component" value="Plasmid unnamed6"/>
</dbReference>
<dbReference type="GO" id="GO:0047372">
    <property type="term" value="F:monoacylglycerol lipase activity"/>
    <property type="evidence" value="ECO:0007669"/>
    <property type="project" value="TreeGrafter"/>
</dbReference>
<organism evidence="2 3">
    <name type="scientific">Azospirillum oryzae</name>
    <dbReference type="NCBI Taxonomy" id="286727"/>
    <lineage>
        <taxon>Bacteria</taxon>
        <taxon>Pseudomonadati</taxon>
        <taxon>Pseudomonadota</taxon>
        <taxon>Alphaproteobacteria</taxon>
        <taxon>Rhodospirillales</taxon>
        <taxon>Azospirillaceae</taxon>
        <taxon>Azospirillum</taxon>
    </lineage>
</organism>
<dbReference type="OrthoDB" id="9804723at2"/>
<dbReference type="PANTHER" id="PTHR43798:SF5">
    <property type="entry name" value="MONOACYLGLYCEROL LIPASE ABHD6"/>
    <property type="match status" value="1"/>
</dbReference>
<evidence type="ECO:0000313" key="3">
    <source>
        <dbReference type="Proteomes" id="UP000509702"/>
    </source>
</evidence>
<dbReference type="InterPro" id="IPR000073">
    <property type="entry name" value="AB_hydrolase_1"/>
</dbReference>
<evidence type="ECO:0000259" key="1">
    <source>
        <dbReference type="Pfam" id="PF12697"/>
    </source>
</evidence>
<dbReference type="SUPFAM" id="SSF53474">
    <property type="entry name" value="alpha/beta-Hydrolases"/>
    <property type="match status" value="1"/>
</dbReference>